<gene>
    <name evidence="1" type="ORF">F6J89_24310</name>
</gene>
<dbReference type="AlphaFoldDB" id="A0A6B3NG54"/>
<proteinExistence type="predicted"/>
<name>A0A6B3NG54_9CYAN</name>
<sequence>MQPSPLVYLCNTPETINPAIVMARQIQHLELIGGISVEQMDELSQDIEKTIQQGTQAILDYRQSLKTLKSLPSRPCAIPVGF</sequence>
<protein>
    <submittedName>
        <fullName evidence="1">Uncharacterized protein</fullName>
    </submittedName>
</protein>
<organism evidence="1">
    <name type="scientific">Symploca sp. SIO1C4</name>
    <dbReference type="NCBI Taxonomy" id="2607765"/>
    <lineage>
        <taxon>Bacteria</taxon>
        <taxon>Bacillati</taxon>
        <taxon>Cyanobacteriota</taxon>
        <taxon>Cyanophyceae</taxon>
        <taxon>Coleofasciculales</taxon>
        <taxon>Coleofasciculaceae</taxon>
        <taxon>Symploca</taxon>
    </lineage>
</organism>
<accession>A0A6B3NG54</accession>
<reference evidence="1" key="1">
    <citation type="submission" date="2019-11" db="EMBL/GenBank/DDBJ databases">
        <title>Genomic insights into an expanded diversity of filamentous marine cyanobacteria reveals the extraordinary biosynthetic potential of Moorea and Okeania.</title>
        <authorList>
            <person name="Ferreira Leao T."/>
            <person name="Wang M."/>
            <person name="Moss N."/>
            <person name="Da Silva R."/>
            <person name="Sanders J."/>
            <person name="Nurk S."/>
            <person name="Gurevich A."/>
            <person name="Humphrey G."/>
            <person name="Reher R."/>
            <person name="Zhu Q."/>
            <person name="Belda-Ferre P."/>
            <person name="Glukhov E."/>
            <person name="Rex R."/>
            <person name="Dorrestein P.C."/>
            <person name="Knight R."/>
            <person name="Pevzner P."/>
            <person name="Gerwick W.H."/>
            <person name="Gerwick L."/>
        </authorList>
    </citation>
    <scope>NUCLEOTIDE SEQUENCE</scope>
    <source>
        <strain evidence="1">SIO1C4</strain>
    </source>
</reference>
<comment type="caution">
    <text evidence="1">The sequence shown here is derived from an EMBL/GenBank/DDBJ whole genome shotgun (WGS) entry which is preliminary data.</text>
</comment>
<dbReference type="EMBL" id="JAAHFQ010000610">
    <property type="protein sequence ID" value="NER30653.1"/>
    <property type="molecule type" value="Genomic_DNA"/>
</dbReference>
<evidence type="ECO:0000313" key="1">
    <source>
        <dbReference type="EMBL" id="NER30653.1"/>
    </source>
</evidence>